<dbReference type="HOGENOM" id="CLU_853242_0_0_1"/>
<organism evidence="1">
    <name type="scientific">Magallana gigas</name>
    <name type="common">Pacific oyster</name>
    <name type="synonym">Crassostrea gigas</name>
    <dbReference type="NCBI Taxonomy" id="29159"/>
    <lineage>
        <taxon>Eukaryota</taxon>
        <taxon>Metazoa</taxon>
        <taxon>Spiralia</taxon>
        <taxon>Lophotrochozoa</taxon>
        <taxon>Mollusca</taxon>
        <taxon>Bivalvia</taxon>
        <taxon>Autobranchia</taxon>
        <taxon>Pteriomorphia</taxon>
        <taxon>Ostreida</taxon>
        <taxon>Ostreoidea</taxon>
        <taxon>Ostreidae</taxon>
        <taxon>Magallana</taxon>
    </lineage>
</organism>
<name>K1PKY3_MAGGI</name>
<dbReference type="InParanoid" id="K1PKY3"/>
<reference evidence="1" key="1">
    <citation type="journal article" date="2012" name="Nature">
        <title>The oyster genome reveals stress adaptation and complexity of shell formation.</title>
        <authorList>
            <person name="Zhang G."/>
            <person name="Fang X."/>
            <person name="Guo X."/>
            <person name="Li L."/>
            <person name="Luo R."/>
            <person name="Xu F."/>
            <person name="Yang P."/>
            <person name="Zhang L."/>
            <person name="Wang X."/>
            <person name="Qi H."/>
            <person name="Xiong Z."/>
            <person name="Que H."/>
            <person name="Xie Y."/>
            <person name="Holland P.W."/>
            <person name="Paps J."/>
            <person name="Zhu Y."/>
            <person name="Wu F."/>
            <person name="Chen Y."/>
            <person name="Wang J."/>
            <person name="Peng C."/>
            <person name="Meng J."/>
            <person name="Yang L."/>
            <person name="Liu J."/>
            <person name="Wen B."/>
            <person name="Zhang N."/>
            <person name="Huang Z."/>
            <person name="Zhu Q."/>
            <person name="Feng Y."/>
            <person name="Mount A."/>
            <person name="Hedgecock D."/>
            <person name="Xu Z."/>
            <person name="Liu Y."/>
            <person name="Domazet-Loso T."/>
            <person name="Du Y."/>
            <person name="Sun X."/>
            <person name="Zhang S."/>
            <person name="Liu B."/>
            <person name="Cheng P."/>
            <person name="Jiang X."/>
            <person name="Li J."/>
            <person name="Fan D."/>
            <person name="Wang W."/>
            <person name="Fu W."/>
            <person name="Wang T."/>
            <person name="Wang B."/>
            <person name="Zhang J."/>
            <person name="Peng Z."/>
            <person name="Li Y."/>
            <person name="Li N."/>
            <person name="Wang J."/>
            <person name="Chen M."/>
            <person name="He Y."/>
            <person name="Tan F."/>
            <person name="Song X."/>
            <person name="Zheng Q."/>
            <person name="Huang R."/>
            <person name="Yang H."/>
            <person name="Du X."/>
            <person name="Chen L."/>
            <person name="Yang M."/>
            <person name="Gaffney P.M."/>
            <person name="Wang S."/>
            <person name="Luo L."/>
            <person name="She Z."/>
            <person name="Ming Y."/>
            <person name="Huang W."/>
            <person name="Zhang S."/>
            <person name="Huang B."/>
            <person name="Zhang Y."/>
            <person name="Qu T."/>
            <person name="Ni P."/>
            <person name="Miao G."/>
            <person name="Wang J."/>
            <person name="Wang Q."/>
            <person name="Steinberg C.E."/>
            <person name="Wang H."/>
            <person name="Li N."/>
            <person name="Qian L."/>
            <person name="Zhang G."/>
            <person name="Li Y."/>
            <person name="Yang H."/>
            <person name="Liu X."/>
            <person name="Wang J."/>
            <person name="Yin Y."/>
            <person name="Wang J."/>
        </authorList>
    </citation>
    <scope>NUCLEOTIDE SEQUENCE [LARGE SCALE GENOMIC DNA]</scope>
    <source>
        <strain evidence="1">05x7-T-G4-1.051#20</strain>
    </source>
</reference>
<sequence>MFKTNRTDKSGTLTELDYTVYGRMIPLTKIIQHMREMHKDYQRETETNETHTRHLRIWHDHSDILNHTYISIMVSTLYDTASFITDEEYRAKYPERPPADVQAMVEKPFLYVLGQSSSSDIDQLSYIPVRVDDLQNLKAQSGEVRYVMRFFSGDGPPRQFEAGHQRGGNFACLCGIPSKDHMNLDNAFQIDVPSSQERLKIFKEGELWKGFSLMRPSPFANLKKQDIMRELVARSHDTDDKNKVELQEELSNTLRGIQRPPAMFSTPKNVFDLLHDYEVPPGEPLHDITNVVQNLITELPYHISNPDTLKDFEKFSTATIGDKNQI</sequence>
<gene>
    <name evidence="1" type="ORF">CGI_10008466</name>
</gene>
<dbReference type="EMBL" id="JH818730">
    <property type="protein sequence ID" value="EKC19494.1"/>
    <property type="molecule type" value="Genomic_DNA"/>
</dbReference>
<protein>
    <submittedName>
        <fullName evidence="1">Uncharacterized protein</fullName>
    </submittedName>
</protein>
<accession>K1PKY3</accession>
<dbReference type="AlphaFoldDB" id="K1PKY3"/>
<proteinExistence type="predicted"/>
<evidence type="ECO:0000313" key="1">
    <source>
        <dbReference type="EMBL" id="EKC19494.1"/>
    </source>
</evidence>